<evidence type="ECO:0000313" key="11">
    <source>
        <dbReference type="Proteomes" id="UP000631421"/>
    </source>
</evidence>
<comment type="caution">
    <text evidence="10">The sequence shown here is derived from an EMBL/GenBank/DDBJ whole genome shotgun (WGS) entry which is preliminary data.</text>
</comment>
<dbReference type="GO" id="GO:0046819">
    <property type="term" value="P:protein secretion by the type V secretion system"/>
    <property type="evidence" value="ECO:0007669"/>
    <property type="project" value="TreeGrafter"/>
</dbReference>
<dbReference type="GO" id="GO:0008320">
    <property type="term" value="F:protein transmembrane transporter activity"/>
    <property type="evidence" value="ECO:0007669"/>
    <property type="project" value="TreeGrafter"/>
</dbReference>
<reference evidence="10" key="1">
    <citation type="journal article" date="2015" name="ISME J.">
        <title>Draft Genome Sequence of Streptomyces incarnatus NRRL8089, which Produces the Nucleoside Antibiotic Sinefungin.</title>
        <authorList>
            <person name="Oshima K."/>
            <person name="Hattori M."/>
            <person name="Shimizu H."/>
            <person name="Fukuda K."/>
            <person name="Nemoto M."/>
            <person name="Inagaki K."/>
            <person name="Tamura T."/>
        </authorList>
    </citation>
    <scope>NUCLEOTIDE SEQUENCE</scope>
    <source>
        <strain evidence="10">FACHB-1277</strain>
    </source>
</reference>
<dbReference type="InterPro" id="IPR005565">
    <property type="entry name" value="Hemolysn_activator_HlyB_C"/>
</dbReference>
<feature type="domain" description="POTRA" evidence="9">
    <location>
        <begin position="75"/>
        <end position="150"/>
    </location>
</feature>
<dbReference type="Pfam" id="PF08479">
    <property type="entry name" value="POTRA_2"/>
    <property type="match status" value="1"/>
</dbReference>
<dbReference type="AlphaFoldDB" id="A0A926US27"/>
<keyword evidence="8" id="KW-0998">Cell outer membrane</keyword>
<accession>A0A926US27</accession>
<gene>
    <name evidence="10" type="ORF">H6F44_06345</name>
</gene>
<evidence type="ECO:0000256" key="4">
    <source>
        <dbReference type="ARBA" id="ARBA00022452"/>
    </source>
</evidence>
<proteinExistence type="inferred from homology"/>
<comment type="similarity">
    <text evidence="2">Belongs to the TPS (TC 1.B.20) family.</text>
</comment>
<keyword evidence="4" id="KW-1134">Transmembrane beta strand</keyword>
<evidence type="ECO:0000256" key="6">
    <source>
        <dbReference type="ARBA" id="ARBA00022927"/>
    </source>
</evidence>
<name>A0A926US27_9CYAN</name>
<evidence type="ECO:0000256" key="8">
    <source>
        <dbReference type="ARBA" id="ARBA00023237"/>
    </source>
</evidence>
<reference evidence="10" key="2">
    <citation type="submission" date="2020-08" db="EMBL/GenBank/DDBJ databases">
        <authorList>
            <person name="Chen M."/>
            <person name="Teng W."/>
            <person name="Zhao L."/>
            <person name="Hu C."/>
            <person name="Zhou Y."/>
            <person name="Han B."/>
            <person name="Song L."/>
            <person name="Shu W."/>
        </authorList>
    </citation>
    <scope>NUCLEOTIDE SEQUENCE</scope>
    <source>
        <strain evidence="10">FACHB-1277</strain>
    </source>
</reference>
<protein>
    <submittedName>
        <fullName evidence="10">ShlB/FhaC/HecB family hemolysin secretion/activation protein</fullName>
    </submittedName>
</protein>
<evidence type="ECO:0000259" key="9">
    <source>
        <dbReference type="PROSITE" id="PS51779"/>
    </source>
</evidence>
<dbReference type="PANTHER" id="PTHR34597:SF1">
    <property type="entry name" value="HEME_HEMOPEXIN TRANSPORTER PROTEIN HUXB"/>
    <property type="match status" value="1"/>
</dbReference>
<evidence type="ECO:0000256" key="1">
    <source>
        <dbReference type="ARBA" id="ARBA00004442"/>
    </source>
</evidence>
<keyword evidence="7" id="KW-0472">Membrane</keyword>
<dbReference type="InterPro" id="IPR013686">
    <property type="entry name" value="Polypept-transport_assoc_ShlB"/>
</dbReference>
<evidence type="ECO:0000256" key="5">
    <source>
        <dbReference type="ARBA" id="ARBA00022692"/>
    </source>
</evidence>
<dbReference type="GO" id="GO:0009279">
    <property type="term" value="C:cell outer membrane"/>
    <property type="evidence" value="ECO:0007669"/>
    <property type="project" value="UniProtKB-SubCell"/>
</dbReference>
<dbReference type="Proteomes" id="UP000631421">
    <property type="component" value="Unassembled WGS sequence"/>
</dbReference>
<dbReference type="Pfam" id="PF03865">
    <property type="entry name" value="ShlB"/>
    <property type="match status" value="1"/>
</dbReference>
<dbReference type="PROSITE" id="PS51779">
    <property type="entry name" value="POTRA"/>
    <property type="match status" value="1"/>
</dbReference>
<dbReference type="GO" id="GO:0098046">
    <property type="term" value="C:type V protein secretion system complex"/>
    <property type="evidence" value="ECO:0007669"/>
    <property type="project" value="TreeGrafter"/>
</dbReference>
<dbReference type="InterPro" id="IPR051544">
    <property type="entry name" value="TPS_OM_transporter"/>
</dbReference>
<keyword evidence="5" id="KW-0812">Transmembrane</keyword>
<sequence length="571" mass="62317">MVWFTNKFLADLPKILVRPQLLLTLTPFICGICGAIASFDQASLAAPTTQLNSSTINPAPSLVKLKQTSSAEVLIPVKQILVVGSSILTKAEIDSIISPHLQKSLTLNQLREVADQITKIYQSRNYITSRAIIEAQEIKDGVVTIKVLEGSLAKVELKRAGDVEGRLNDDYVISRASLAAQTPLNFTRLEEELQLLRSNPLISDIRANLTSGDAPDKSILQITFTEAKSFNTRLFADNYGSVSSGIYRGGINLQEGNLTGIGDIAFGSYVRSESSNNYAFGYQYPLNPTGGTLSISAAIADSRVTQREFASLNITTASQVYEIGYRQPVVRSPREELTLSANFAFENSDSSVGGQPFNFQNQAVGDGQSQARVLRLIQDYVNRDVAGAWAFRSTFSAGLNMLGATIRNDGSPDGRFFYWTGQALRVQRLSSEDLDTLVSFRVNLQLTGDRLLSLNRFSVGGPQSIRGYRQNQNTGDAGIQGSVEFQLPVLRNEDGLAIVKLFPFLEAGSVWNTRATNPTPQTLFGVGLGAQYQPYKNLSFRIDFGIPLVNANNPGSNLQDSGIYFTVNGNF</sequence>
<dbReference type="Gene3D" id="3.10.20.310">
    <property type="entry name" value="membrane protein fhac"/>
    <property type="match status" value="1"/>
</dbReference>
<comment type="subcellular location">
    <subcellularLocation>
        <location evidence="1">Cell outer membrane</location>
    </subcellularLocation>
</comment>
<evidence type="ECO:0000256" key="2">
    <source>
        <dbReference type="ARBA" id="ARBA00009055"/>
    </source>
</evidence>
<evidence type="ECO:0000256" key="7">
    <source>
        <dbReference type="ARBA" id="ARBA00023136"/>
    </source>
</evidence>
<evidence type="ECO:0000256" key="3">
    <source>
        <dbReference type="ARBA" id="ARBA00022448"/>
    </source>
</evidence>
<keyword evidence="3" id="KW-0813">Transport</keyword>
<dbReference type="InterPro" id="IPR034746">
    <property type="entry name" value="POTRA"/>
</dbReference>
<keyword evidence="11" id="KW-1185">Reference proteome</keyword>
<evidence type="ECO:0000313" key="10">
    <source>
        <dbReference type="EMBL" id="MBD2149746.1"/>
    </source>
</evidence>
<keyword evidence="6" id="KW-0653">Protein transport</keyword>
<dbReference type="PANTHER" id="PTHR34597">
    <property type="entry name" value="SLR1661 PROTEIN"/>
    <property type="match status" value="1"/>
</dbReference>
<organism evidence="10 11">
    <name type="scientific">Pseudanabaena cinerea FACHB-1277</name>
    <dbReference type="NCBI Taxonomy" id="2949581"/>
    <lineage>
        <taxon>Bacteria</taxon>
        <taxon>Bacillati</taxon>
        <taxon>Cyanobacteriota</taxon>
        <taxon>Cyanophyceae</taxon>
        <taxon>Pseudanabaenales</taxon>
        <taxon>Pseudanabaenaceae</taxon>
        <taxon>Pseudanabaena</taxon>
        <taxon>Pseudanabaena cinerea</taxon>
    </lineage>
</organism>
<dbReference type="EMBL" id="JACJPY010000012">
    <property type="protein sequence ID" value="MBD2149746.1"/>
    <property type="molecule type" value="Genomic_DNA"/>
</dbReference>
<dbReference type="RefSeq" id="WP_190350111.1">
    <property type="nucleotide sequence ID" value="NZ_JACJPY010000012.1"/>
</dbReference>
<dbReference type="Gene3D" id="2.40.160.50">
    <property type="entry name" value="membrane protein fhac: a member of the omp85/tpsb transporter family"/>
    <property type="match status" value="1"/>
</dbReference>